<dbReference type="PANTHER" id="PTHR46527:SF1">
    <property type="entry name" value="NUCLEOPORIN NUP42"/>
    <property type="match status" value="1"/>
</dbReference>
<feature type="compositionally biased region" description="Low complexity" evidence="7">
    <location>
        <begin position="47"/>
        <end position="63"/>
    </location>
</feature>
<dbReference type="Proteomes" id="UP000077755">
    <property type="component" value="Chromosome 6"/>
</dbReference>
<proteinExistence type="predicted"/>
<dbReference type="InterPro" id="IPR051767">
    <property type="entry name" value="Nucleoporin_NUP42"/>
</dbReference>
<evidence type="ECO:0000256" key="3">
    <source>
        <dbReference type="ARBA" id="ARBA00022771"/>
    </source>
</evidence>
<dbReference type="Gene3D" id="4.10.1000.10">
    <property type="entry name" value="Zinc finger, CCCH-type"/>
    <property type="match status" value="1"/>
</dbReference>
<evidence type="ECO:0000256" key="6">
    <source>
        <dbReference type="PROSITE-ProRule" id="PRU00723"/>
    </source>
</evidence>
<feature type="region of interest" description="Disordered" evidence="7">
    <location>
        <begin position="207"/>
        <end position="234"/>
    </location>
</feature>
<dbReference type="InterPro" id="IPR036855">
    <property type="entry name" value="Znf_CCCH_sf"/>
</dbReference>
<reference evidence="9" key="2">
    <citation type="submission" date="2022-03" db="EMBL/GenBank/DDBJ databases">
        <title>Draft title - Genomic analysis of global carrot germplasm unveils the trajectory of domestication and the origin of high carotenoid orange carrot.</title>
        <authorList>
            <person name="Iorizzo M."/>
            <person name="Ellison S."/>
            <person name="Senalik D."/>
            <person name="Macko-Podgorni A."/>
            <person name="Grzebelus D."/>
            <person name="Bostan H."/>
            <person name="Rolling W."/>
            <person name="Curaba J."/>
            <person name="Simon P."/>
        </authorList>
    </citation>
    <scope>NUCLEOTIDE SEQUENCE</scope>
    <source>
        <tissue evidence="9">Leaf</tissue>
    </source>
</reference>
<dbReference type="SMART" id="SM00356">
    <property type="entry name" value="ZnF_C3H1"/>
    <property type="match status" value="1"/>
</dbReference>
<evidence type="ECO:0000256" key="2">
    <source>
        <dbReference type="ARBA" id="ARBA00022723"/>
    </source>
</evidence>
<organism evidence="9 10">
    <name type="scientific">Daucus carota subsp. sativus</name>
    <name type="common">Carrot</name>
    <dbReference type="NCBI Taxonomy" id="79200"/>
    <lineage>
        <taxon>Eukaryota</taxon>
        <taxon>Viridiplantae</taxon>
        <taxon>Streptophyta</taxon>
        <taxon>Embryophyta</taxon>
        <taxon>Tracheophyta</taxon>
        <taxon>Spermatophyta</taxon>
        <taxon>Magnoliopsida</taxon>
        <taxon>eudicotyledons</taxon>
        <taxon>Gunneridae</taxon>
        <taxon>Pentapetalae</taxon>
        <taxon>asterids</taxon>
        <taxon>campanulids</taxon>
        <taxon>Apiales</taxon>
        <taxon>Apiaceae</taxon>
        <taxon>Apioideae</taxon>
        <taxon>Scandiceae</taxon>
        <taxon>Daucinae</taxon>
        <taxon>Daucus</taxon>
        <taxon>Daucus sect. Daucus</taxon>
    </lineage>
</organism>
<evidence type="ECO:0000256" key="5">
    <source>
        <dbReference type="ARBA" id="ARBA00023242"/>
    </source>
</evidence>
<dbReference type="SUPFAM" id="SSF90229">
    <property type="entry name" value="CCCH zinc finger"/>
    <property type="match status" value="1"/>
</dbReference>
<keyword evidence="2 6" id="KW-0479">Metal-binding</keyword>
<keyword evidence="3 6" id="KW-0863">Zinc-finger</keyword>
<evidence type="ECO:0000256" key="4">
    <source>
        <dbReference type="ARBA" id="ARBA00022833"/>
    </source>
</evidence>
<gene>
    <name evidence="9" type="ORF">DCAR_0626511</name>
</gene>
<feature type="region of interest" description="Disordered" evidence="7">
    <location>
        <begin position="27"/>
        <end position="129"/>
    </location>
</feature>
<evidence type="ECO:0000313" key="10">
    <source>
        <dbReference type="Proteomes" id="UP000077755"/>
    </source>
</evidence>
<feature type="compositionally biased region" description="Basic and acidic residues" evidence="7">
    <location>
        <begin position="115"/>
        <end position="129"/>
    </location>
</feature>
<reference evidence="9" key="1">
    <citation type="journal article" date="2016" name="Nat. Genet.">
        <title>A high-quality carrot genome assembly provides new insights into carotenoid accumulation and asterid genome evolution.</title>
        <authorList>
            <person name="Iorizzo M."/>
            <person name="Ellison S."/>
            <person name="Senalik D."/>
            <person name="Zeng P."/>
            <person name="Satapoomin P."/>
            <person name="Huang J."/>
            <person name="Bowman M."/>
            <person name="Iovene M."/>
            <person name="Sanseverino W."/>
            <person name="Cavagnaro P."/>
            <person name="Yildiz M."/>
            <person name="Macko-Podgorni A."/>
            <person name="Moranska E."/>
            <person name="Grzebelus E."/>
            <person name="Grzebelus D."/>
            <person name="Ashrafi H."/>
            <person name="Zheng Z."/>
            <person name="Cheng S."/>
            <person name="Spooner D."/>
            <person name="Van Deynze A."/>
            <person name="Simon P."/>
        </authorList>
    </citation>
    <scope>NUCLEOTIDE SEQUENCE</scope>
    <source>
        <tissue evidence="9">Leaf</tissue>
    </source>
</reference>
<dbReference type="EMBL" id="CP093348">
    <property type="protein sequence ID" value="WOH07082.1"/>
    <property type="molecule type" value="Genomic_DNA"/>
</dbReference>
<feature type="zinc finger region" description="C3H1-type" evidence="6">
    <location>
        <begin position="2"/>
        <end position="29"/>
    </location>
</feature>
<dbReference type="AlphaFoldDB" id="A0AAF0XHE7"/>
<keyword evidence="4 6" id="KW-0862">Zinc</keyword>
<keyword evidence="5" id="KW-0539">Nucleus</keyword>
<dbReference type="InterPro" id="IPR000571">
    <property type="entry name" value="Znf_CCCH"/>
</dbReference>
<dbReference type="KEGG" id="dcr:108225335"/>
<feature type="compositionally biased region" description="Polar residues" evidence="7">
    <location>
        <begin position="207"/>
        <end position="219"/>
    </location>
</feature>
<evidence type="ECO:0000256" key="1">
    <source>
        <dbReference type="ARBA" id="ARBA00004123"/>
    </source>
</evidence>
<sequence length="393" mass="42634">MPPRKEACRNFQRGSCQYGDRCKFLHTTQQQPKPNNAFGFGSQNASQFPRNNAQPQQPNPFGFGVQNSSQARGANDFGSKQNQFKPFENKWSRSSSTTAAASNAPQKSANQPPAPEHKCTDPESCKRQMKEDFEKEKPLWNLTCYGHVKNGPCDILGDISYEELRALAYEDAKSGLSLQSIVDKERNLLKAKLLEFDGLLRNSNTFPPRSTLDTNNQFPGPSPNVFPPAAQNSNPPAFSSFSQLRMTPSAPVNAMAQTNPFQLNAPPSSVPGTVNITSESKGIFGSQFPTQPLGGSFPTVAANISATGTVPERNTFPTSGIMPPVTNLANSQSSIFSNGMNAASFAMTGSNASQSLMVEMPKGNGGGDNSIWLKEEWFPGEIPEEAPPSEFIR</sequence>
<evidence type="ECO:0000313" key="9">
    <source>
        <dbReference type="EMBL" id="WOH07082.1"/>
    </source>
</evidence>
<feature type="compositionally biased region" description="Low complexity" evidence="7">
    <location>
        <begin position="94"/>
        <end position="104"/>
    </location>
</feature>
<keyword evidence="10" id="KW-1185">Reference proteome</keyword>
<feature type="domain" description="C3H1-type" evidence="8">
    <location>
        <begin position="2"/>
        <end position="29"/>
    </location>
</feature>
<evidence type="ECO:0000259" key="8">
    <source>
        <dbReference type="PROSITE" id="PS50103"/>
    </source>
</evidence>
<feature type="compositionally biased region" description="Polar residues" evidence="7">
    <location>
        <begin position="65"/>
        <end position="84"/>
    </location>
</feature>
<dbReference type="PROSITE" id="PS50103">
    <property type="entry name" value="ZF_C3H1"/>
    <property type="match status" value="1"/>
</dbReference>
<name>A0AAF0XHE7_DAUCS</name>
<comment type="subcellular location">
    <subcellularLocation>
        <location evidence="1">Nucleus</location>
    </subcellularLocation>
</comment>
<accession>A0AAF0XHE7</accession>
<dbReference type="Pfam" id="PF00642">
    <property type="entry name" value="zf-CCCH"/>
    <property type="match status" value="1"/>
</dbReference>
<dbReference type="GO" id="GO:0005634">
    <property type="term" value="C:nucleus"/>
    <property type="evidence" value="ECO:0007669"/>
    <property type="project" value="UniProtKB-SubCell"/>
</dbReference>
<evidence type="ECO:0000256" key="7">
    <source>
        <dbReference type="SAM" id="MobiDB-lite"/>
    </source>
</evidence>
<dbReference type="PANTHER" id="PTHR46527">
    <property type="entry name" value="NUCLEOPORIN-LIKE PROTEIN 2"/>
    <property type="match status" value="1"/>
</dbReference>
<protein>
    <recommendedName>
        <fullName evidence="8">C3H1-type domain-containing protein</fullName>
    </recommendedName>
</protein>
<dbReference type="GO" id="GO:0008270">
    <property type="term" value="F:zinc ion binding"/>
    <property type="evidence" value="ECO:0007669"/>
    <property type="project" value="UniProtKB-KW"/>
</dbReference>